<evidence type="ECO:0000313" key="4">
    <source>
        <dbReference type="Proteomes" id="UP001139000"/>
    </source>
</evidence>
<dbReference type="PROSITE" id="PS51186">
    <property type="entry name" value="GNAT"/>
    <property type="match status" value="1"/>
</dbReference>
<dbReference type="Pfam" id="PF14542">
    <property type="entry name" value="Acetyltransf_CG"/>
    <property type="match status" value="1"/>
</dbReference>
<protein>
    <submittedName>
        <fullName evidence="3">N-acetyltransferase</fullName>
    </submittedName>
</protein>
<dbReference type="PROSITE" id="PS51729">
    <property type="entry name" value="GNAT_YJDJ"/>
    <property type="match status" value="1"/>
</dbReference>
<evidence type="ECO:0000259" key="1">
    <source>
        <dbReference type="PROSITE" id="PS51186"/>
    </source>
</evidence>
<dbReference type="InterPro" id="IPR016181">
    <property type="entry name" value="Acyl_CoA_acyltransferase"/>
</dbReference>
<reference evidence="3" key="1">
    <citation type="submission" date="2021-12" db="EMBL/GenBank/DDBJ databases">
        <title>Novel species in genus Dyadobacter.</title>
        <authorList>
            <person name="Ma C."/>
        </authorList>
    </citation>
    <scope>NUCLEOTIDE SEQUENCE</scope>
    <source>
        <strain evidence="3">LJ419</strain>
    </source>
</reference>
<feature type="domain" description="N-acetyltransferase" evidence="2">
    <location>
        <begin position="8"/>
        <end position="95"/>
    </location>
</feature>
<name>A0A9X1PJF1_9BACT</name>
<dbReference type="PANTHER" id="PTHR31435:SF10">
    <property type="entry name" value="BSR4717 PROTEIN"/>
    <property type="match status" value="1"/>
</dbReference>
<dbReference type="Proteomes" id="UP001139000">
    <property type="component" value="Unassembled WGS sequence"/>
</dbReference>
<dbReference type="Gene3D" id="3.40.630.30">
    <property type="match status" value="1"/>
</dbReference>
<dbReference type="SUPFAM" id="SSF55729">
    <property type="entry name" value="Acyl-CoA N-acyltransferases (Nat)"/>
    <property type="match status" value="1"/>
</dbReference>
<dbReference type="InterPro" id="IPR031165">
    <property type="entry name" value="GNAT_YJDJ"/>
</dbReference>
<organism evidence="3 4">
    <name type="scientific">Dyadobacter chenwenxiniae</name>
    <dbReference type="NCBI Taxonomy" id="2906456"/>
    <lineage>
        <taxon>Bacteria</taxon>
        <taxon>Pseudomonadati</taxon>
        <taxon>Bacteroidota</taxon>
        <taxon>Cytophagia</taxon>
        <taxon>Cytophagales</taxon>
        <taxon>Spirosomataceae</taxon>
        <taxon>Dyadobacter</taxon>
    </lineage>
</organism>
<dbReference type="GO" id="GO:0016747">
    <property type="term" value="F:acyltransferase activity, transferring groups other than amino-acyl groups"/>
    <property type="evidence" value="ECO:0007669"/>
    <property type="project" value="InterPro"/>
</dbReference>
<dbReference type="EMBL" id="JAJTTC010000001">
    <property type="protein sequence ID" value="MCF0060603.1"/>
    <property type="molecule type" value="Genomic_DNA"/>
</dbReference>
<proteinExistence type="predicted"/>
<evidence type="ECO:0000259" key="2">
    <source>
        <dbReference type="PROSITE" id="PS51729"/>
    </source>
</evidence>
<evidence type="ECO:0000313" key="3">
    <source>
        <dbReference type="EMBL" id="MCF0060603.1"/>
    </source>
</evidence>
<dbReference type="InterPro" id="IPR045057">
    <property type="entry name" value="Gcn5-rel_NAT"/>
</dbReference>
<keyword evidence="4" id="KW-1185">Reference proteome</keyword>
<feature type="domain" description="N-acetyltransferase" evidence="1">
    <location>
        <begin position="1"/>
        <end position="103"/>
    </location>
</feature>
<dbReference type="PANTHER" id="PTHR31435">
    <property type="entry name" value="PROTEIN NATD1"/>
    <property type="match status" value="1"/>
</dbReference>
<gene>
    <name evidence="3" type="ORF">LXM26_03805</name>
</gene>
<dbReference type="RefSeq" id="WP_234606352.1">
    <property type="nucleotide sequence ID" value="NZ_CP094997.1"/>
</dbReference>
<sequence length="103" mass="11673">MESTKVVFTGHVHGEVQLFADEEQIGKMSLAMTGGRLAVFHTEVDPEFEGRGFAKLLLAELVGYAREKDLKIIPLCPYVNAQFHRHPAEYEDVWSKDWHGMQG</sequence>
<accession>A0A9X1PJF1</accession>
<dbReference type="InterPro" id="IPR000182">
    <property type="entry name" value="GNAT_dom"/>
</dbReference>
<dbReference type="CDD" id="cd04301">
    <property type="entry name" value="NAT_SF"/>
    <property type="match status" value="1"/>
</dbReference>
<dbReference type="AlphaFoldDB" id="A0A9X1PJF1"/>
<comment type="caution">
    <text evidence="3">The sequence shown here is derived from an EMBL/GenBank/DDBJ whole genome shotgun (WGS) entry which is preliminary data.</text>
</comment>